<dbReference type="Proteomes" id="UP000240912">
    <property type="component" value="Unassembled WGS sequence"/>
</dbReference>
<dbReference type="SUPFAM" id="SSF51197">
    <property type="entry name" value="Clavaminate synthase-like"/>
    <property type="match status" value="1"/>
</dbReference>
<evidence type="ECO:0000259" key="1">
    <source>
        <dbReference type="Pfam" id="PF05118"/>
    </source>
</evidence>
<evidence type="ECO:0000313" key="3">
    <source>
        <dbReference type="Proteomes" id="UP000240912"/>
    </source>
</evidence>
<protein>
    <recommendedName>
        <fullName evidence="1">Aspartyl/asparaginy/proline hydroxylase domain-containing protein</fullName>
    </recommendedName>
</protein>
<dbReference type="EMBL" id="PYLS01000008">
    <property type="protein sequence ID" value="PST81839.1"/>
    <property type="molecule type" value="Genomic_DNA"/>
</dbReference>
<gene>
    <name evidence="2" type="ORF">C7T94_18405</name>
</gene>
<dbReference type="SUPFAM" id="SSF52540">
    <property type="entry name" value="P-loop containing nucleoside triphosphate hydrolases"/>
    <property type="match status" value="1"/>
</dbReference>
<dbReference type="AlphaFoldDB" id="A0A2T3HHC2"/>
<evidence type="ECO:0000313" key="2">
    <source>
        <dbReference type="EMBL" id="PST81839.1"/>
    </source>
</evidence>
<feature type="domain" description="Aspartyl/asparaginy/proline hydroxylase" evidence="1">
    <location>
        <begin position="15"/>
        <end position="173"/>
    </location>
</feature>
<comment type="caution">
    <text evidence="2">The sequence shown here is derived from an EMBL/GenBank/DDBJ whole genome shotgun (WGS) entry which is preliminary data.</text>
</comment>
<dbReference type="InterPro" id="IPR027443">
    <property type="entry name" value="IPNS-like_sf"/>
</dbReference>
<reference evidence="2 3" key="1">
    <citation type="submission" date="2018-03" db="EMBL/GenBank/DDBJ databases">
        <authorList>
            <person name="Keele B.F."/>
        </authorList>
    </citation>
    <scope>NUCLEOTIDE SEQUENCE [LARGE SCALE GENOMIC DNA]</scope>
    <source>
        <strain evidence="2 3">YL28-9</strain>
    </source>
</reference>
<name>A0A2T3HHC2_9SPHI</name>
<accession>A0A2T3HHC2</accession>
<dbReference type="InterPro" id="IPR007803">
    <property type="entry name" value="Asp/Arg/Pro-Hydrxlase"/>
</dbReference>
<dbReference type="Pfam" id="PF05118">
    <property type="entry name" value="Asp_Arg_Hydrox"/>
    <property type="match status" value="1"/>
</dbReference>
<organism evidence="2 3">
    <name type="scientific">Pedobacter yulinensis</name>
    <dbReference type="NCBI Taxonomy" id="2126353"/>
    <lineage>
        <taxon>Bacteria</taxon>
        <taxon>Pseudomonadati</taxon>
        <taxon>Bacteroidota</taxon>
        <taxon>Sphingobacteriia</taxon>
        <taxon>Sphingobacteriales</taxon>
        <taxon>Sphingobacteriaceae</taxon>
        <taxon>Pedobacter</taxon>
    </lineage>
</organism>
<sequence>MIVSARLNIKVPINELREEVARTLDQAWQNHYKPSDFTGSWTVIALRAPGGNAAMPYADAGNLGSFQDTPLLGKLPAMQRFLAGLPAGLRAVRLLNLAPGSAVNTHRDYELAFERGEMRLHIPIFTNDRVRFTLKGSPLFMNTGECWYINANLPHSVSNEGDSDRVHLVIDCEVNEWLEHCMQTAASVSTAPEYDQQTLAHMIQALDNQDTPAARQLAADLRLQLHDKPDSASLLKEWIPYRLLGAGRPSCQWLYTASVPFTDPFFSETVSKCLKYQPGTGLKVETSLDVLTEWAPELDCVQPAGVIFHVSRCGSTLLSQLLGLDPENIVLAEVPFLDALLRAGKSMQRAEAVALLQAAVAFYGQRRSGREKRVFIKTDSWHIHFAAIFREAFPDVPFFLVYRRPDEVLRSHQKLRGMQAVPGVVPDELLGIDPGTDRTSNLDLHMATVLEAYHRAFLSLVHLDKKVTLLNYHDGPELLLNSLLSVTRVCPRAEYLEKVRQRSRYNAKFPDRPFAAEQLMETASGLLEKAFNGYHELERLRAAAVPQE</sequence>
<proteinExistence type="predicted"/>
<dbReference type="OrthoDB" id="5380394at2"/>
<dbReference type="Gene3D" id="3.40.50.300">
    <property type="entry name" value="P-loop containing nucleotide triphosphate hydrolases"/>
    <property type="match status" value="1"/>
</dbReference>
<keyword evidence="3" id="KW-1185">Reference proteome</keyword>
<dbReference type="RefSeq" id="WP_107217424.1">
    <property type="nucleotide sequence ID" value="NZ_KZ686272.1"/>
</dbReference>
<dbReference type="Gene3D" id="2.60.120.330">
    <property type="entry name" value="B-lactam Antibiotic, Isopenicillin N Synthase, Chain"/>
    <property type="match status" value="1"/>
</dbReference>
<dbReference type="InterPro" id="IPR027417">
    <property type="entry name" value="P-loop_NTPase"/>
</dbReference>